<dbReference type="RefSeq" id="WP_134358320.1">
    <property type="nucleotide sequence ID" value="NZ_CP038033.1"/>
</dbReference>
<evidence type="ECO:0000259" key="1">
    <source>
        <dbReference type="Pfam" id="PF05685"/>
    </source>
</evidence>
<dbReference type="CDD" id="cd06260">
    <property type="entry name" value="DUF820-like"/>
    <property type="match status" value="1"/>
</dbReference>
<keyword evidence="2" id="KW-0255">Endonuclease</keyword>
<keyword evidence="2" id="KW-0540">Nuclease</keyword>
<name>A0A4P7C2D9_9GAMM</name>
<evidence type="ECO:0000313" key="2">
    <source>
        <dbReference type="EMBL" id="QBQ55052.1"/>
    </source>
</evidence>
<organism evidence="2 3">
    <name type="scientific">Nitrosococcus wardiae</name>
    <dbReference type="NCBI Taxonomy" id="1814290"/>
    <lineage>
        <taxon>Bacteria</taxon>
        <taxon>Pseudomonadati</taxon>
        <taxon>Pseudomonadota</taxon>
        <taxon>Gammaproteobacteria</taxon>
        <taxon>Chromatiales</taxon>
        <taxon>Chromatiaceae</taxon>
        <taxon>Nitrosococcus</taxon>
    </lineage>
</organism>
<dbReference type="KEGG" id="nwr:E3U44_11410"/>
<gene>
    <name evidence="2" type="ORF">E3U44_11410</name>
</gene>
<dbReference type="SUPFAM" id="SSF52980">
    <property type="entry name" value="Restriction endonuclease-like"/>
    <property type="match status" value="1"/>
</dbReference>
<sequence>MASHALLSTVSIQDYLAGEQAREVRHEYIAGQLFAMVGTSRAHNTIAGNFFALLHTHLRGSPCQVFMADMKVRVDKAEAFYYPDIVVTCEPRDDKALFLNAPSLIVEVLSPATENIDRREKRIAYQYLESLKEYVLVAQDRPQVEVYRRSHTGVWEVDIYESGETATLSSLNLELPLAVVYEGVG</sequence>
<evidence type="ECO:0000313" key="3">
    <source>
        <dbReference type="Proteomes" id="UP000294325"/>
    </source>
</evidence>
<feature type="domain" description="Putative restriction endonuclease" evidence="1">
    <location>
        <begin position="13"/>
        <end position="176"/>
    </location>
</feature>
<dbReference type="PANTHER" id="PTHR36558:SF1">
    <property type="entry name" value="RESTRICTION ENDONUCLEASE DOMAIN-CONTAINING PROTEIN-RELATED"/>
    <property type="match status" value="1"/>
</dbReference>
<reference evidence="2 3" key="1">
    <citation type="submission" date="2019-03" db="EMBL/GenBank/DDBJ databases">
        <title>The genome sequence of Nitrosococcus wardiae strain D1FHST reveals the archetypal metabolic capacity of ammonia-oxidizing Gammaproteobacteria.</title>
        <authorList>
            <person name="Wang L."/>
            <person name="Lim C.K."/>
            <person name="Hanson T.E."/>
            <person name="Dang H."/>
            <person name="Klotz M.G."/>
        </authorList>
    </citation>
    <scope>NUCLEOTIDE SEQUENCE [LARGE SCALE GENOMIC DNA]</scope>
    <source>
        <strain evidence="2 3">D1FHS</strain>
    </source>
</reference>
<accession>A0A4P7C2D9</accession>
<dbReference type="Pfam" id="PF05685">
    <property type="entry name" value="Uma2"/>
    <property type="match status" value="1"/>
</dbReference>
<protein>
    <submittedName>
        <fullName evidence="2">Uma2 family endonuclease</fullName>
    </submittedName>
</protein>
<dbReference type="EMBL" id="CP038033">
    <property type="protein sequence ID" value="QBQ55052.1"/>
    <property type="molecule type" value="Genomic_DNA"/>
</dbReference>
<dbReference type="Gene3D" id="3.90.1570.10">
    <property type="entry name" value="tt1808, chain A"/>
    <property type="match status" value="1"/>
</dbReference>
<dbReference type="Proteomes" id="UP000294325">
    <property type="component" value="Chromosome"/>
</dbReference>
<dbReference type="PANTHER" id="PTHR36558">
    <property type="entry name" value="GLR1098 PROTEIN"/>
    <property type="match status" value="1"/>
</dbReference>
<dbReference type="GO" id="GO:0004519">
    <property type="term" value="F:endonuclease activity"/>
    <property type="evidence" value="ECO:0007669"/>
    <property type="project" value="UniProtKB-KW"/>
</dbReference>
<dbReference type="InterPro" id="IPR011335">
    <property type="entry name" value="Restrct_endonuc-II-like"/>
</dbReference>
<dbReference type="AlphaFoldDB" id="A0A4P7C2D9"/>
<dbReference type="InterPro" id="IPR012296">
    <property type="entry name" value="Nuclease_put_TT1808"/>
</dbReference>
<keyword evidence="2" id="KW-0378">Hydrolase</keyword>
<proteinExistence type="predicted"/>
<dbReference type="InterPro" id="IPR008538">
    <property type="entry name" value="Uma2"/>
</dbReference>
<dbReference type="OrthoDB" id="26750at2"/>
<keyword evidence="3" id="KW-1185">Reference proteome</keyword>